<keyword evidence="4" id="KW-1185">Reference proteome</keyword>
<keyword evidence="3" id="KW-0808">Transferase</keyword>
<dbReference type="EMBL" id="LR778114">
    <property type="protein sequence ID" value="CAB1129168.1"/>
    <property type="molecule type" value="Genomic_DNA"/>
</dbReference>
<accession>A0A6F8ZHU7</accession>
<dbReference type="Proteomes" id="UP000503399">
    <property type="component" value="Chromosome"/>
</dbReference>
<dbReference type="InterPro" id="IPR050472">
    <property type="entry name" value="Anth_synth/Amidotransfase"/>
</dbReference>
<evidence type="ECO:0000313" key="4">
    <source>
        <dbReference type="Proteomes" id="UP000503399"/>
    </source>
</evidence>
<dbReference type="EC" id="4.1.3.27" evidence="3"/>
<dbReference type="Gene3D" id="3.40.50.880">
    <property type="match status" value="1"/>
</dbReference>
<name>A0A6F8ZHU7_9FIRM</name>
<dbReference type="CDD" id="cd01743">
    <property type="entry name" value="GATase1_Anthranilate_Synthase"/>
    <property type="match status" value="1"/>
</dbReference>
<dbReference type="EC" id="2.6.1.85" evidence="3"/>
<proteinExistence type="predicted"/>
<evidence type="ECO:0000259" key="2">
    <source>
        <dbReference type="Pfam" id="PF00117"/>
    </source>
</evidence>
<dbReference type="FunFam" id="3.40.50.880:FF:000003">
    <property type="entry name" value="Anthranilate synthase component II"/>
    <property type="match status" value="1"/>
</dbReference>
<sequence length="207" mass="22193">MAMTLVIDNYDSFTYNLVQMLGERTGEVLVVRNDAYTPEELLAWNPACAVLSPGPGTPEAAGMTVAFVRAAAARRLPVLGVCLGHQAIAVAFGGRIVPAPRLMHGKQDRIRHRGEGLLAGLDDGFPAGRYHSLAVDVAGVPELIVDGWSDDGTVMSLRHRELPIYGIQFHPESVLTPDGGAIIDRFLAQAYPGSRKTPVRADAARRG</sequence>
<dbReference type="PANTHER" id="PTHR43418">
    <property type="entry name" value="MULTIFUNCTIONAL TRYPTOPHAN BIOSYNTHESIS PROTEIN-RELATED"/>
    <property type="match status" value="1"/>
</dbReference>
<dbReference type="PRINTS" id="PR00097">
    <property type="entry name" value="ANTSNTHASEII"/>
</dbReference>
<dbReference type="GO" id="GO:0000162">
    <property type="term" value="P:L-tryptophan biosynthetic process"/>
    <property type="evidence" value="ECO:0007669"/>
    <property type="project" value="TreeGrafter"/>
</dbReference>
<reference evidence="3 4" key="1">
    <citation type="submission" date="2020-02" db="EMBL/GenBank/DDBJ databases">
        <authorList>
            <person name="Hogendoorn C."/>
        </authorList>
    </citation>
    <scope>NUCLEOTIDE SEQUENCE [LARGE SCALE GENOMIC DNA]</scope>
    <source>
        <strain evidence="3">R501</strain>
    </source>
</reference>
<dbReference type="NCBIfam" id="TIGR00566">
    <property type="entry name" value="trpG_papA"/>
    <property type="match status" value="1"/>
</dbReference>
<dbReference type="PRINTS" id="PR00096">
    <property type="entry name" value="GATASE"/>
</dbReference>
<dbReference type="PRINTS" id="PR00099">
    <property type="entry name" value="CPSGATASE"/>
</dbReference>
<dbReference type="AlphaFoldDB" id="A0A6F8ZHU7"/>
<keyword evidence="3" id="KW-0456">Lyase</keyword>
<evidence type="ECO:0000313" key="3">
    <source>
        <dbReference type="EMBL" id="CAB1129168.1"/>
    </source>
</evidence>
<dbReference type="SUPFAM" id="SSF52317">
    <property type="entry name" value="Class I glutamine amidotransferase-like"/>
    <property type="match status" value="1"/>
</dbReference>
<organism evidence="3 4">
    <name type="scientific">Candidatus Hydrogenisulfobacillus filiaventi</name>
    <dbReference type="NCBI Taxonomy" id="2707344"/>
    <lineage>
        <taxon>Bacteria</taxon>
        <taxon>Bacillati</taxon>
        <taxon>Bacillota</taxon>
        <taxon>Clostridia</taxon>
        <taxon>Eubacteriales</taxon>
        <taxon>Clostridiales Family XVII. Incertae Sedis</taxon>
        <taxon>Candidatus Hydrogenisulfobacillus</taxon>
    </lineage>
</organism>
<dbReference type="GO" id="GO:0004049">
    <property type="term" value="F:anthranilate synthase activity"/>
    <property type="evidence" value="ECO:0007669"/>
    <property type="project" value="UniProtKB-EC"/>
</dbReference>
<dbReference type="Pfam" id="PF00117">
    <property type="entry name" value="GATase"/>
    <property type="match status" value="1"/>
</dbReference>
<keyword evidence="3" id="KW-0032">Aminotransferase</keyword>
<dbReference type="PANTHER" id="PTHR43418:SF4">
    <property type="entry name" value="MULTIFUNCTIONAL TRYPTOPHAN BIOSYNTHESIS PROTEIN"/>
    <property type="match status" value="1"/>
</dbReference>
<dbReference type="GO" id="GO:0046820">
    <property type="term" value="F:4-amino-4-deoxychorismate synthase activity"/>
    <property type="evidence" value="ECO:0007669"/>
    <property type="project" value="UniProtKB-EC"/>
</dbReference>
<gene>
    <name evidence="3" type="primary">pabA</name>
    <name evidence="3" type="ORF">R50_1667</name>
</gene>
<keyword evidence="1" id="KW-0315">Glutamine amidotransferase</keyword>
<dbReference type="InterPro" id="IPR029062">
    <property type="entry name" value="Class_I_gatase-like"/>
</dbReference>
<dbReference type="InterPro" id="IPR006221">
    <property type="entry name" value="TrpG/PapA_dom"/>
</dbReference>
<feature type="domain" description="Glutamine amidotransferase" evidence="2">
    <location>
        <begin position="5"/>
        <end position="189"/>
    </location>
</feature>
<protein>
    <submittedName>
        <fullName evidence="3">4-amino-4-deoxychorismate synthase anthranilate synthase (Subunit II)</fullName>
        <ecNumber evidence="3">2.6.1.85</ecNumber>
        <ecNumber evidence="3">4.1.3.27</ecNumber>
    </submittedName>
</protein>
<dbReference type="InterPro" id="IPR017926">
    <property type="entry name" value="GATASE"/>
</dbReference>
<dbReference type="KEGG" id="hfv:R50_1667"/>
<dbReference type="PROSITE" id="PS51273">
    <property type="entry name" value="GATASE_TYPE_1"/>
    <property type="match status" value="1"/>
</dbReference>
<evidence type="ECO:0000256" key="1">
    <source>
        <dbReference type="ARBA" id="ARBA00022962"/>
    </source>
</evidence>
<dbReference type="GO" id="GO:0005829">
    <property type="term" value="C:cytosol"/>
    <property type="evidence" value="ECO:0007669"/>
    <property type="project" value="TreeGrafter"/>
</dbReference>